<comment type="subcellular location">
    <subcellularLocation>
        <location evidence="1">Secreted</location>
    </subcellularLocation>
</comment>
<dbReference type="RefSeq" id="XP_052758895.1">
    <property type="nucleotide sequence ID" value="XM_052902935.1"/>
</dbReference>
<feature type="signal peptide" evidence="5">
    <location>
        <begin position="1"/>
        <end position="19"/>
    </location>
</feature>
<dbReference type="PANTHER" id="PTHR11610:SF173">
    <property type="entry name" value="LIPASE DOMAIN-CONTAINING PROTEIN-RELATED"/>
    <property type="match status" value="1"/>
</dbReference>
<dbReference type="InterPro" id="IPR013818">
    <property type="entry name" value="Lipase"/>
</dbReference>
<dbReference type="GeneID" id="113519221"/>
<reference evidence="8" key="1">
    <citation type="submission" date="2025-08" db="UniProtKB">
        <authorList>
            <consortium name="RefSeq"/>
        </authorList>
    </citation>
    <scope>IDENTIFICATION</scope>
    <source>
        <tissue evidence="8">Whole larvae</tissue>
    </source>
</reference>
<dbReference type="InterPro" id="IPR000734">
    <property type="entry name" value="TAG_lipase"/>
</dbReference>
<accession>A0ABM3N5Q0</accession>
<dbReference type="Pfam" id="PF00151">
    <property type="entry name" value="Lipase"/>
    <property type="match status" value="1"/>
</dbReference>
<feature type="domain" description="Lipase" evidence="6">
    <location>
        <begin position="80"/>
        <end position="335"/>
    </location>
</feature>
<sequence>MLSAFYILFAPILISGVSTVQRSQVDEGYSAGFYSDCPGSTKPAIISKGSLNHLGIKVIGAKSTPVSPRRTYSYYHVKDLAKDPTMNYGRKTILFVSGYLDNPNFPFARIVETSYRNLGYNVWLLDMYKFVTMEYTVVARVAPEVGKHVAEMLYNLTRQDVGFDPKKLEILGLSLGGQTMSFIAKSYYALAGVKIGRLTALDPMGPCFRNLGPENRLDKSDADFVELIGTNIDGYGVAEPLGHVNFYVNGGEHQAHDVFFVPCEMICSHLRSFTLWYSALQNPNSFIAMECESVQQARDKNCYGRKPLVTNLLGPNVNKTRHGIFYLATNHAYPYHMGVKGLKRKYEPISNDLKELNPDGLKIL</sequence>
<evidence type="ECO:0000313" key="7">
    <source>
        <dbReference type="Proteomes" id="UP001652740"/>
    </source>
</evidence>
<evidence type="ECO:0000313" key="8">
    <source>
        <dbReference type="RefSeq" id="XP_052758895.1"/>
    </source>
</evidence>
<feature type="chain" id="PRO_5047396596" evidence="5">
    <location>
        <begin position="20"/>
        <end position="364"/>
    </location>
</feature>
<name>A0ABM3N5Q0_GALME</name>
<organism evidence="7 8">
    <name type="scientific">Galleria mellonella</name>
    <name type="common">Greater wax moth</name>
    <dbReference type="NCBI Taxonomy" id="7137"/>
    <lineage>
        <taxon>Eukaryota</taxon>
        <taxon>Metazoa</taxon>
        <taxon>Ecdysozoa</taxon>
        <taxon>Arthropoda</taxon>
        <taxon>Hexapoda</taxon>
        <taxon>Insecta</taxon>
        <taxon>Pterygota</taxon>
        <taxon>Neoptera</taxon>
        <taxon>Endopterygota</taxon>
        <taxon>Lepidoptera</taxon>
        <taxon>Glossata</taxon>
        <taxon>Ditrysia</taxon>
        <taxon>Pyraloidea</taxon>
        <taxon>Pyralidae</taxon>
        <taxon>Galleriinae</taxon>
        <taxon>Galleria</taxon>
    </lineage>
</organism>
<evidence type="ECO:0000256" key="4">
    <source>
        <dbReference type="RuleBase" id="RU004262"/>
    </source>
</evidence>
<keyword evidence="7" id="KW-1185">Reference proteome</keyword>
<comment type="similarity">
    <text evidence="2 4">Belongs to the AB hydrolase superfamily. Lipase family.</text>
</comment>
<dbReference type="SUPFAM" id="SSF53474">
    <property type="entry name" value="alpha/beta-Hydrolases"/>
    <property type="match status" value="1"/>
</dbReference>
<dbReference type="Proteomes" id="UP001652740">
    <property type="component" value="Unplaced"/>
</dbReference>
<proteinExistence type="inferred from homology"/>
<evidence type="ECO:0000259" key="6">
    <source>
        <dbReference type="Pfam" id="PF00151"/>
    </source>
</evidence>
<keyword evidence="3" id="KW-0964">Secreted</keyword>
<gene>
    <name evidence="8" type="primary">LOC113519221</name>
</gene>
<evidence type="ECO:0000256" key="3">
    <source>
        <dbReference type="ARBA" id="ARBA00022525"/>
    </source>
</evidence>
<dbReference type="InterPro" id="IPR029058">
    <property type="entry name" value="AB_hydrolase_fold"/>
</dbReference>
<protein>
    <submittedName>
        <fullName evidence="8">Lipase member H-A-like</fullName>
    </submittedName>
</protein>
<dbReference type="PANTHER" id="PTHR11610">
    <property type="entry name" value="LIPASE"/>
    <property type="match status" value="1"/>
</dbReference>
<dbReference type="Gene3D" id="3.40.50.1820">
    <property type="entry name" value="alpha/beta hydrolase"/>
    <property type="match status" value="1"/>
</dbReference>
<evidence type="ECO:0000256" key="1">
    <source>
        <dbReference type="ARBA" id="ARBA00004613"/>
    </source>
</evidence>
<evidence type="ECO:0000256" key="2">
    <source>
        <dbReference type="ARBA" id="ARBA00010701"/>
    </source>
</evidence>
<keyword evidence="5" id="KW-0732">Signal</keyword>
<evidence type="ECO:0000256" key="5">
    <source>
        <dbReference type="SAM" id="SignalP"/>
    </source>
</evidence>